<name>A0A9D1J326_9FIRM</name>
<dbReference type="Gene3D" id="2.40.320.10">
    <property type="entry name" value="Hypothetical Protein Pfu-838710-001"/>
    <property type="match status" value="1"/>
</dbReference>
<dbReference type="InterPro" id="IPR033469">
    <property type="entry name" value="CYTH-like_dom_sf"/>
</dbReference>
<evidence type="ECO:0000313" key="2">
    <source>
        <dbReference type="Proteomes" id="UP000824232"/>
    </source>
</evidence>
<dbReference type="EMBL" id="DVHC01000044">
    <property type="protein sequence ID" value="HIR59271.1"/>
    <property type="molecule type" value="Genomic_DNA"/>
</dbReference>
<comment type="caution">
    <text evidence="1">The sequence shown here is derived from an EMBL/GenBank/DDBJ whole genome shotgun (WGS) entry which is preliminary data.</text>
</comment>
<sequence length="194" mass="22622">MKEELEICVKVLVPFKEIISDMLEKGFHVQEEFQLNDIYMVQKDKEISLKEADRLLSNYVLVRETVGKRILLTLKNKEINSKGEIVKQSSVKCPICSVEDGYKFMKELGYKKLLEIRDHNILLSNGKNEIYVQDVEGLGTYIEMEQKNLLLDNNNGNNIEEMINTLNSYNLKIDKSNYFAKKSYDMLKKVIENK</sequence>
<dbReference type="SUPFAM" id="SSF55154">
    <property type="entry name" value="CYTH-like phosphatases"/>
    <property type="match status" value="1"/>
</dbReference>
<accession>A0A9D1J326</accession>
<reference evidence="1" key="2">
    <citation type="journal article" date="2021" name="PeerJ">
        <title>Extensive microbial diversity within the chicken gut microbiome revealed by metagenomics and culture.</title>
        <authorList>
            <person name="Gilroy R."/>
            <person name="Ravi A."/>
            <person name="Getino M."/>
            <person name="Pursley I."/>
            <person name="Horton D.L."/>
            <person name="Alikhan N.F."/>
            <person name="Baker D."/>
            <person name="Gharbi K."/>
            <person name="Hall N."/>
            <person name="Watson M."/>
            <person name="Adriaenssens E.M."/>
            <person name="Foster-Nyarko E."/>
            <person name="Jarju S."/>
            <person name="Secka A."/>
            <person name="Antonio M."/>
            <person name="Oren A."/>
            <person name="Chaudhuri R.R."/>
            <person name="La Ragione R."/>
            <person name="Hildebrand F."/>
            <person name="Pallen M.J."/>
        </authorList>
    </citation>
    <scope>NUCLEOTIDE SEQUENCE</scope>
    <source>
        <strain evidence="1">CHK184-20233</strain>
    </source>
</reference>
<evidence type="ECO:0000313" key="1">
    <source>
        <dbReference type="EMBL" id="HIR59271.1"/>
    </source>
</evidence>
<proteinExistence type="predicted"/>
<dbReference type="AlphaFoldDB" id="A0A9D1J326"/>
<protein>
    <submittedName>
        <fullName evidence="1">Uncharacterized protein</fullName>
    </submittedName>
</protein>
<organism evidence="1 2">
    <name type="scientific">Candidatus Onthousia excrementipullorum</name>
    <dbReference type="NCBI Taxonomy" id="2840884"/>
    <lineage>
        <taxon>Bacteria</taxon>
        <taxon>Bacillati</taxon>
        <taxon>Bacillota</taxon>
        <taxon>Bacilli</taxon>
        <taxon>Candidatus Onthousia</taxon>
    </lineage>
</organism>
<gene>
    <name evidence="1" type="ORF">IAB38_04400</name>
</gene>
<reference evidence="1" key="1">
    <citation type="submission" date="2020-10" db="EMBL/GenBank/DDBJ databases">
        <authorList>
            <person name="Gilroy R."/>
        </authorList>
    </citation>
    <scope>NUCLEOTIDE SEQUENCE</scope>
    <source>
        <strain evidence="1">CHK184-20233</strain>
    </source>
</reference>
<dbReference type="Proteomes" id="UP000824232">
    <property type="component" value="Unassembled WGS sequence"/>
</dbReference>